<dbReference type="EMBL" id="MWIH01000003">
    <property type="protein sequence ID" value="OQO93657.1"/>
    <property type="molecule type" value="Genomic_DNA"/>
</dbReference>
<dbReference type="InterPro" id="IPR005247">
    <property type="entry name" value="YbhB_YbcL/LppC-like"/>
</dbReference>
<evidence type="ECO:0000256" key="1">
    <source>
        <dbReference type="ARBA" id="ARBA00007120"/>
    </source>
</evidence>
<dbReference type="RefSeq" id="WP_081190616.1">
    <property type="nucleotide sequence ID" value="NZ_MWIH01000003.1"/>
</dbReference>
<reference evidence="3 4" key="1">
    <citation type="submission" date="2017-02" db="EMBL/GenBank/DDBJ databases">
        <title>Draft genome of Saccharomonospora sp. 154.</title>
        <authorList>
            <person name="Alonso-Carmona G.S."/>
            <person name="De La Haba R."/>
            <person name="Vera-Gargallo B."/>
            <person name="Sandoval-Trujillo A.H."/>
            <person name="Ramirez-Duran N."/>
            <person name="Ventosa A."/>
        </authorList>
    </citation>
    <scope>NUCLEOTIDE SEQUENCE [LARGE SCALE GENOMIC DNA]</scope>
    <source>
        <strain evidence="3 4">LRS4.154</strain>
    </source>
</reference>
<keyword evidence="4" id="KW-1185">Reference proteome</keyword>
<evidence type="ECO:0000256" key="2">
    <source>
        <dbReference type="SAM" id="MobiDB-lite"/>
    </source>
</evidence>
<dbReference type="InterPro" id="IPR036610">
    <property type="entry name" value="PEBP-like_sf"/>
</dbReference>
<evidence type="ECO:0000313" key="4">
    <source>
        <dbReference type="Proteomes" id="UP000192591"/>
    </source>
</evidence>
<dbReference type="CDD" id="cd00865">
    <property type="entry name" value="PEBP_bact_arch"/>
    <property type="match status" value="1"/>
</dbReference>
<dbReference type="Proteomes" id="UP000192591">
    <property type="component" value="Unassembled WGS sequence"/>
</dbReference>
<dbReference type="SUPFAM" id="SSF49777">
    <property type="entry name" value="PEBP-like"/>
    <property type="match status" value="1"/>
</dbReference>
<dbReference type="STRING" id="1962155.B1813_03705"/>
<dbReference type="Gene3D" id="3.90.280.10">
    <property type="entry name" value="PEBP-like"/>
    <property type="match status" value="1"/>
</dbReference>
<dbReference type="Pfam" id="PF01161">
    <property type="entry name" value="PBP"/>
    <property type="match status" value="1"/>
</dbReference>
<sequence>MVELELSSPAFDDGAPIPAHHARQGGNEVPPLRWSPAPEGTEELVLLCEDPDAPGGTFTHWVVTSIPPEVTRVDDAVPSGAVLGRNSFGDLGWGGPHPPVGDEAHRYVFRVSAVDRPLGLGEGATAEDVHAAADGHVLAEGTLVGSFAR</sequence>
<feature type="region of interest" description="Disordered" evidence="2">
    <location>
        <begin position="1"/>
        <end position="37"/>
    </location>
</feature>
<comment type="similarity">
    <text evidence="1">Belongs to the UPF0098 family.</text>
</comment>
<gene>
    <name evidence="3" type="ORF">B1813_03705</name>
</gene>
<dbReference type="AlphaFoldDB" id="A0A1V9A948"/>
<dbReference type="NCBIfam" id="TIGR00481">
    <property type="entry name" value="YbhB/YbcL family Raf kinase inhibitor-like protein"/>
    <property type="match status" value="1"/>
</dbReference>
<protein>
    <submittedName>
        <fullName evidence="3">Phosphatidylethanolamine-binding protein</fullName>
    </submittedName>
</protein>
<comment type="caution">
    <text evidence="3">The sequence shown here is derived from an EMBL/GenBank/DDBJ whole genome shotgun (WGS) entry which is preliminary data.</text>
</comment>
<organism evidence="3 4">
    <name type="scientific">Saccharomonospora piscinae</name>
    <dbReference type="NCBI Taxonomy" id="687388"/>
    <lineage>
        <taxon>Bacteria</taxon>
        <taxon>Bacillati</taxon>
        <taxon>Actinomycetota</taxon>
        <taxon>Actinomycetes</taxon>
        <taxon>Pseudonocardiales</taxon>
        <taxon>Pseudonocardiaceae</taxon>
        <taxon>Saccharomonospora</taxon>
    </lineage>
</organism>
<evidence type="ECO:0000313" key="3">
    <source>
        <dbReference type="EMBL" id="OQO93657.1"/>
    </source>
</evidence>
<proteinExistence type="inferred from homology"/>
<dbReference type="PANTHER" id="PTHR30289:SF1">
    <property type="entry name" value="PEBP (PHOSPHATIDYLETHANOLAMINE-BINDING PROTEIN) FAMILY PROTEIN"/>
    <property type="match status" value="1"/>
</dbReference>
<dbReference type="PANTHER" id="PTHR30289">
    <property type="entry name" value="UNCHARACTERIZED PROTEIN YBCL-RELATED"/>
    <property type="match status" value="1"/>
</dbReference>
<name>A0A1V9A948_SACPI</name>
<dbReference type="InterPro" id="IPR008914">
    <property type="entry name" value="PEBP"/>
</dbReference>
<accession>A0A1V9A948</accession>